<keyword evidence="1" id="KW-0949">S-adenosyl-L-methionine</keyword>
<evidence type="ECO:0000313" key="3">
    <source>
        <dbReference type="Proteomes" id="UP000285310"/>
    </source>
</evidence>
<evidence type="ECO:0000313" key="2">
    <source>
        <dbReference type="EMBL" id="ROO31965.1"/>
    </source>
</evidence>
<proteinExistence type="predicted"/>
<evidence type="ECO:0000256" key="1">
    <source>
        <dbReference type="ARBA" id="ARBA00022691"/>
    </source>
</evidence>
<dbReference type="GO" id="GO:0000179">
    <property type="term" value="F:rRNA (adenine-N6,N6-)-dimethyltransferase activity"/>
    <property type="evidence" value="ECO:0007669"/>
    <property type="project" value="InterPro"/>
</dbReference>
<dbReference type="InterPro" id="IPR020596">
    <property type="entry name" value="rRNA_Ade_Mease_Trfase_CS"/>
</dbReference>
<dbReference type="Gene3D" id="3.40.50.150">
    <property type="entry name" value="Vaccinia Virus protein VP39"/>
    <property type="match status" value="1"/>
</dbReference>
<dbReference type="InParanoid" id="A0A423Q139"/>
<dbReference type="EMBL" id="AYKG01000003">
    <property type="protein sequence ID" value="ROO31965.1"/>
    <property type="molecule type" value="Genomic_DNA"/>
</dbReference>
<protein>
    <submittedName>
        <fullName evidence="2">SAM-dependent methlyltransferase</fullName>
    </submittedName>
</protein>
<sequence length="208" mass="22459">MYGVLTGAMPTQTPQPLADIATLCRLWLTKPRQIATWAPSSGDVGRAFVRQLAGAPDGLVVELGAGTGPITAALLENGLARERLIVIEADHILHARLCRRFGPEGMRCLDARDLAPTLGDALARGGYEHVSAIVSTLPILNFAKADQKAVLDGCFAHAAPTAVMTQITYLPGSPVRQRALAGWGYYAQRVARVRHNWPPATLWQYQRA</sequence>
<name>A0A423Q139_9GAMM</name>
<accession>A0A423Q139</accession>
<dbReference type="Proteomes" id="UP000285310">
    <property type="component" value="Unassembled WGS sequence"/>
</dbReference>
<dbReference type="SUPFAM" id="SSF53335">
    <property type="entry name" value="S-adenosyl-L-methionine-dependent methyltransferases"/>
    <property type="match status" value="1"/>
</dbReference>
<gene>
    <name evidence="2" type="ORF">SAJA_02145</name>
</gene>
<organism evidence="2 3">
    <name type="scientific">Salinisphaera japonica YTM-1</name>
    <dbReference type="NCBI Taxonomy" id="1209778"/>
    <lineage>
        <taxon>Bacteria</taxon>
        <taxon>Pseudomonadati</taxon>
        <taxon>Pseudomonadota</taxon>
        <taxon>Gammaproteobacteria</taxon>
        <taxon>Salinisphaerales</taxon>
        <taxon>Salinisphaeraceae</taxon>
        <taxon>Salinisphaera</taxon>
    </lineage>
</organism>
<comment type="caution">
    <text evidence="2">The sequence shown here is derived from an EMBL/GenBank/DDBJ whole genome shotgun (WGS) entry which is preliminary data.</text>
</comment>
<dbReference type="AlphaFoldDB" id="A0A423Q139"/>
<dbReference type="PROSITE" id="PS01131">
    <property type="entry name" value="RRNA_A_DIMETH"/>
    <property type="match status" value="1"/>
</dbReference>
<keyword evidence="2" id="KW-0808">Transferase</keyword>
<keyword evidence="3" id="KW-1185">Reference proteome</keyword>
<reference evidence="2 3" key="1">
    <citation type="submission" date="2013-10" db="EMBL/GenBank/DDBJ databases">
        <title>Salinisphaera japonica YTM-1 Genome Sequencing.</title>
        <authorList>
            <person name="Lai Q."/>
            <person name="Li C."/>
            <person name="Shao Z."/>
        </authorList>
    </citation>
    <scope>NUCLEOTIDE SEQUENCE [LARGE SCALE GENOMIC DNA]</scope>
    <source>
        <strain evidence="2 3">YTM-1</strain>
    </source>
</reference>
<dbReference type="InterPro" id="IPR029063">
    <property type="entry name" value="SAM-dependent_MTases_sf"/>
</dbReference>